<dbReference type="Pfam" id="PF09286">
    <property type="entry name" value="Pro-kuma_activ"/>
    <property type="match status" value="1"/>
</dbReference>
<evidence type="ECO:0000259" key="1">
    <source>
        <dbReference type="SMART" id="SM00944"/>
    </source>
</evidence>
<dbReference type="Proteomes" id="UP000269669">
    <property type="component" value="Unassembled WGS sequence"/>
</dbReference>
<accession>A0A428MKX3</accession>
<evidence type="ECO:0000313" key="2">
    <source>
        <dbReference type="EMBL" id="RSL17522.1"/>
    </source>
</evidence>
<comment type="caution">
    <text evidence="2">The sequence shown here is derived from an EMBL/GenBank/DDBJ whole genome shotgun (WGS) entry which is preliminary data.</text>
</comment>
<dbReference type="GO" id="GO:0008236">
    <property type="term" value="F:serine-type peptidase activity"/>
    <property type="evidence" value="ECO:0007669"/>
    <property type="project" value="InterPro"/>
</dbReference>
<name>A0A428MKX3_9BACT</name>
<dbReference type="SMART" id="SM00944">
    <property type="entry name" value="Pro-kuma_activ"/>
    <property type="match status" value="1"/>
</dbReference>
<sequence length="261" mass="28321">MASLSRVRGVLCSFILSLVGGGVAWGQIAAVVTDAVSDGSRVELPDSAGMVYRPVHYDPNHPPPVPTTPPMLKTVQMVHGKPVDPTHVPVAEVLAHLGTSELRHADGAHVVKMWIRFEIPAEQLNDACQRRQQPGSGWLHTLAPNMDDMNKVMAWLKEEGFTDVRPGLTDVDVLFDHAVSFTGSVEVIERAFRTEVYSYTTNDAPTPTPIIPDTTYYTNGTNLSIPTAFSKVISKVEGLRPVPEGGICNGIRAIPPVSPQR</sequence>
<dbReference type="EMBL" id="RSDW01000001">
    <property type="protein sequence ID" value="RSL17522.1"/>
    <property type="molecule type" value="Genomic_DNA"/>
</dbReference>
<dbReference type="SUPFAM" id="SSF54897">
    <property type="entry name" value="Protease propeptides/inhibitors"/>
    <property type="match status" value="1"/>
</dbReference>
<evidence type="ECO:0000313" key="3">
    <source>
        <dbReference type="Proteomes" id="UP000269669"/>
    </source>
</evidence>
<keyword evidence="3" id="KW-1185">Reference proteome</keyword>
<dbReference type="RefSeq" id="WP_125486004.1">
    <property type="nucleotide sequence ID" value="NZ_RSDW01000001.1"/>
</dbReference>
<dbReference type="InterPro" id="IPR015366">
    <property type="entry name" value="S53_propep"/>
</dbReference>
<dbReference type="AlphaFoldDB" id="A0A428MKX3"/>
<proteinExistence type="predicted"/>
<organism evidence="2 3">
    <name type="scientific">Edaphobacter aggregans</name>
    <dbReference type="NCBI Taxonomy" id="570835"/>
    <lineage>
        <taxon>Bacteria</taxon>
        <taxon>Pseudomonadati</taxon>
        <taxon>Acidobacteriota</taxon>
        <taxon>Terriglobia</taxon>
        <taxon>Terriglobales</taxon>
        <taxon>Acidobacteriaceae</taxon>
        <taxon>Edaphobacter</taxon>
    </lineage>
</organism>
<reference evidence="2 3" key="1">
    <citation type="submission" date="2018-12" db="EMBL/GenBank/DDBJ databases">
        <title>Sequencing of bacterial isolates from soil warming experiment in Harvard Forest, Massachusetts, USA.</title>
        <authorList>
            <person name="Deangelis K."/>
        </authorList>
    </citation>
    <scope>NUCLEOTIDE SEQUENCE [LARGE SCALE GENOMIC DNA]</scope>
    <source>
        <strain evidence="2 3">EB153</strain>
    </source>
</reference>
<gene>
    <name evidence="2" type="ORF">EDE15_3057</name>
</gene>
<feature type="domain" description="Peptidase S53 activation" evidence="1">
    <location>
        <begin position="96"/>
        <end position="242"/>
    </location>
</feature>
<protein>
    <submittedName>
        <fullName evidence="2">Pro-kumamolisin-like protein</fullName>
    </submittedName>
</protein>